<sequence>MRLAAADRAVYPRLIVIEAGRPGSGSPGMSPERDRRAYSPGGGCGARLRRNPARPAPGAAGSAPVGTAGR</sequence>
<evidence type="ECO:0000313" key="3">
    <source>
        <dbReference type="Proteomes" id="UP001501570"/>
    </source>
</evidence>
<gene>
    <name evidence="2" type="ORF">GCM10023322_60640</name>
</gene>
<evidence type="ECO:0000313" key="2">
    <source>
        <dbReference type="EMBL" id="GAA5194988.1"/>
    </source>
</evidence>
<evidence type="ECO:0000256" key="1">
    <source>
        <dbReference type="SAM" id="MobiDB-lite"/>
    </source>
</evidence>
<feature type="region of interest" description="Disordered" evidence="1">
    <location>
        <begin position="19"/>
        <end position="70"/>
    </location>
</feature>
<dbReference type="EMBL" id="BAABJQ010000023">
    <property type="protein sequence ID" value="GAA5194988.1"/>
    <property type="molecule type" value="Genomic_DNA"/>
</dbReference>
<reference evidence="3" key="1">
    <citation type="journal article" date="2019" name="Int. J. Syst. Evol. Microbiol.">
        <title>The Global Catalogue of Microorganisms (GCM) 10K type strain sequencing project: providing services to taxonomists for standard genome sequencing and annotation.</title>
        <authorList>
            <consortium name="The Broad Institute Genomics Platform"/>
            <consortium name="The Broad Institute Genome Sequencing Center for Infectious Disease"/>
            <person name="Wu L."/>
            <person name="Ma J."/>
        </authorList>
    </citation>
    <scope>NUCLEOTIDE SEQUENCE [LARGE SCALE GENOMIC DNA]</scope>
    <source>
        <strain evidence="3">JCM 18304</strain>
    </source>
</reference>
<keyword evidence="3" id="KW-1185">Reference proteome</keyword>
<proteinExistence type="predicted"/>
<name>A0ABP9SH64_9ACTN</name>
<accession>A0ABP9SH64</accession>
<protein>
    <submittedName>
        <fullName evidence="2">Uncharacterized protein</fullName>
    </submittedName>
</protein>
<comment type="caution">
    <text evidence="2">The sequence shown here is derived from an EMBL/GenBank/DDBJ whole genome shotgun (WGS) entry which is preliminary data.</text>
</comment>
<dbReference type="Proteomes" id="UP001501570">
    <property type="component" value="Unassembled WGS sequence"/>
</dbReference>
<organism evidence="2 3">
    <name type="scientific">Rugosimonospora acidiphila</name>
    <dbReference type="NCBI Taxonomy" id="556531"/>
    <lineage>
        <taxon>Bacteria</taxon>
        <taxon>Bacillati</taxon>
        <taxon>Actinomycetota</taxon>
        <taxon>Actinomycetes</taxon>
        <taxon>Micromonosporales</taxon>
        <taxon>Micromonosporaceae</taxon>
        <taxon>Rugosimonospora</taxon>
    </lineage>
</organism>
<feature type="compositionally biased region" description="Low complexity" evidence="1">
    <location>
        <begin position="56"/>
        <end position="70"/>
    </location>
</feature>